<gene>
    <name evidence="3" type="ORF">I4I82_19895</name>
</gene>
<name>A0ABS6UDL9_9PSEU</name>
<keyword evidence="2" id="KW-0812">Transmembrane</keyword>
<evidence type="ECO:0000313" key="3">
    <source>
        <dbReference type="EMBL" id="MBW0129929.1"/>
    </source>
</evidence>
<evidence type="ECO:0000313" key="4">
    <source>
        <dbReference type="Proteomes" id="UP000694300"/>
    </source>
</evidence>
<feature type="transmembrane region" description="Helical" evidence="2">
    <location>
        <begin position="34"/>
        <end position="53"/>
    </location>
</feature>
<dbReference type="EMBL" id="JADQDF010000001">
    <property type="protein sequence ID" value="MBW0129929.1"/>
    <property type="molecule type" value="Genomic_DNA"/>
</dbReference>
<proteinExistence type="predicted"/>
<reference evidence="3 4" key="1">
    <citation type="submission" date="2020-11" db="EMBL/GenBank/DDBJ databases">
        <title>Pseudonocardia abyssalis sp. nov. and Pseudonocardia oceani sp. nov., description and phylogenomic analysis of two novel actinomycetes isolated from the deep Southern Ocean.</title>
        <authorList>
            <person name="Parra J."/>
        </authorList>
    </citation>
    <scope>NUCLEOTIDE SEQUENCE [LARGE SCALE GENOMIC DNA]</scope>
    <source>
        <strain evidence="4">KRD185</strain>
    </source>
</reference>
<evidence type="ECO:0000256" key="2">
    <source>
        <dbReference type="SAM" id="Phobius"/>
    </source>
</evidence>
<dbReference type="Proteomes" id="UP000694300">
    <property type="component" value="Unassembled WGS sequence"/>
</dbReference>
<accession>A0ABS6UDL9</accession>
<protein>
    <submittedName>
        <fullName evidence="3">Uncharacterized protein</fullName>
    </submittedName>
</protein>
<evidence type="ECO:0000256" key="1">
    <source>
        <dbReference type="SAM" id="MobiDB-lite"/>
    </source>
</evidence>
<sequence>MNPNPQHPHFQHPHFQHPHPMQPARRPATPVRTILLIAAGIVVFVLVLASALGDGGTSDDSSTGSECTTEFFDGGTMTVCNGEVVSTDVGDF</sequence>
<dbReference type="RefSeq" id="WP_218595935.1">
    <property type="nucleotide sequence ID" value="NZ_JADQDF010000001.1"/>
</dbReference>
<keyword evidence="2" id="KW-0472">Membrane</keyword>
<keyword evidence="4" id="KW-1185">Reference proteome</keyword>
<feature type="region of interest" description="Disordered" evidence="1">
    <location>
        <begin position="1"/>
        <end position="26"/>
    </location>
</feature>
<keyword evidence="2" id="KW-1133">Transmembrane helix</keyword>
<comment type="caution">
    <text evidence="3">The sequence shown here is derived from an EMBL/GenBank/DDBJ whole genome shotgun (WGS) entry which is preliminary data.</text>
</comment>
<organism evidence="3 4">
    <name type="scientific">Pseudonocardia oceani</name>
    <dbReference type="NCBI Taxonomy" id="2792013"/>
    <lineage>
        <taxon>Bacteria</taxon>
        <taxon>Bacillati</taxon>
        <taxon>Actinomycetota</taxon>
        <taxon>Actinomycetes</taxon>
        <taxon>Pseudonocardiales</taxon>
        <taxon>Pseudonocardiaceae</taxon>
        <taxon>Pseudonocardia</taxon>
    </lineage>
</organism>